<dbReference type="PRINTS" id="PR00413">
    <property type="entry name" value="HADHALOGNASE"/>
</dbReference>
<dbReference type="Gene3D" id="3.40.50.1000">
    <property type="entry name" value="HAD superfamily/HAD-like"/>
    <property type="match status" value="1"/>
</dbReference>
<dbReference type="Gene3D" id="1.10.150.720">
    <property type="entry name" value="Haloacid dehalogenase-like hydrolase"/>
    <property type="match status" value="1"/>
</dbReference>
<dbReference type="AlphaFoldDB" id="A0A951U5T8"/>
<evidence type="ECO:0000313" key="1">
    <source>
        <dbReference type="EMBL" id="MBW4466816.1"/>
    </source>
</evidence>
<dbReference type="CDD" id="cd16415">
    <property type="entry name" value="HAD_dREG-2_like"/>
    <property type="match status" value="1"/>
</dbReference>
<dbReference type="InterPro" id="IPR011949">
    <property type="entry name" value="HAD-SF_hydro_IA_REG-2-like"/>
</dbReference>
<accession>A0A951U5T8</accession>
<comment type="caution">
    <text evidence="1">The sequence shown here is derived from an EMBL/GenBank/DDBJ whole genome shotgun (WGS) entry which is preliminary data.</text>
</comment>
<dbReference type="SFLD" id="SFLDS00003">
    <property type="entry name" value="Haloacid_Dehalogenase"/>
    <property type="match status" value="1"/>
</dbReference>
<dbReference type="InterPro" id="IPR006439">
    <property type="entry name" value="HAD-SF_hydro_IA"/>
</dbReference>
<dbReference type="SUPFAM" id="SSF56784">
    <property type="entry name" value="HAD-like"/>
    <property type="match status" value="1"/>
</dbReference>
<dbReference type="EMBL" id="JAHHHV010000071">
    <property type="protein sequence ID" value="MBW4466816.1"/>
    <property type="molecule type" value="Genomic_DNA"/>
</dbReference>
<organism evidence="1 2">
    <name type="scientific">Pegethrix bostrychoides GSE-TBD4-15B</name>
    <dbReference type="NCBI Taxonomy" id="2839662"/>
    <lineage>
        <taxon>Bacteria</taxon>
        <taxon>Bacillati</taxon>
        <taxon>Cyanobacteriota</taxon>
        <taxon>Cyanophyceae</taxon>
        <taxon>Oculatellales</taxon>
        <taxon>Oculatellaceae</taxon>
        <taxon>Pegethrix</taxon>
    </lineage>
</organism>
<evidence type="ECO:0000313" key="2">
    <source>
        <dbReference type="Proteomes" id="UP000707356"/>
    </source>
</evidence>
<proteinExistence type="predicted"/>
<reference evidence="1" key="2">
    <citation type="journal article" date="2022" name="Microbiol. Resour. Announc.">
        <title>Metagenome Sequencing to Explore Phylogenomics of Terrestrial Cyanobacteria.</title>
        <authorList>
            <person name="Ward R.D."/>
            <person name="Stajich J.E."/>
            <person name="Johansen J.R."/>
            <person name="Huntemann M."/>
            <person name="Clum A."/>
            <person name="Foster B."/>
            <person name="Foster B."/>
            <person name="Roux S."/>
            <person name="Palaniappan K."/>
            <person name="Varghese N."/>
            <person name="Mukherjee S."/>
            <person name="Reddy T.B.K."/>
            <person name="Daum C."/>
            <person name="Copeland A."/>
            <person name="Chen I.A."/>
            <person name="Ivanova N.N."/>
            <person name="Kyrpides N.C."/>
            <person name="Shapiro N."/>
            <person name="Eloe-Fadrosh E.A."/>
            <person name="Pietrasiak N."/>
        </authorList>
    </citation>
    <scope>NUCLEOTIDE SEQUENCE</scope>
    <source>
        <strain evidence="1">GSE-TBD4-15B</strain>
    </source>
</reference>
<dbReference type="PANTHER" id="PTHR46191:SF2">
    <property type="entry name" value="HALOACID DEHALOGENASE-LIKE HYDROLASE DOMAIN-CONTAINING PROTEIN 3"/>
    <property type="match status" value="1"/>
</dbReference>
<dbReference type="NCBIfam" id="TIGR01549">
    <property type="entry name" value="HAD-SF-IA-v1"/>
    <property type="match status" value="1"/>
</dbReference>
<reference evidence="1" key="1">
    <citation type="submission" date="2021-05" db="EMBL/GenBank/DDBJ databases">
        <authorList>
            <person name="Pietrasiak N."/>
            <person name="Ward R."/>
            <person name="Stajich J.E."/>
            <person name="Kurbessoian T."/>
        </authorList>
    </citation>
    <scope>NUCLEOTIDE SEQUENCE</scope>
    <source>
        <strain evidence="1">GSE-TBD4-15B</strain>
    </source>
</reference>
<dbReference type="Proteomes" id="UP000707356">
    <property type="component" value="Unassembled WGS sequence"/>
</dbReference>
<dbReference type="PANTHER" id="PTHR46191">
    <property type="match status" value="1"/>
</dbReference>
<gene>
    <name evidence="1" type="ORF">KME07_15440</name>
</gene>
<sequence length="226" mass="25469">MLSFAKSRVAKPQVIFLDAVGTLFGVRGSVGEMYLNVTRRFDVELEPDRLDQAFYASFKAAPSMAFPNLLSADLPQHEYAWWQAVAEDTFKRAGIYTEFADFPTFFSQLYAYFESAEPWYVYPDTIQFLDYCRQQAVPLGVISNFDSRIHAVLAALKLTSYFDSFTISTEAGVAKPEPFIFQQALAKHNCSPAVAWHIGDSYREDYLGATAAGISAFWLRRGQDLA</sequence>
<dbReference type="Pfam" id="PF00702">
    <property type="entry name" value="Hydrolase"/>
    <property type="match status" value="1"/>
</dbReference>
<dbReference type="InterPro" id="IPR036412">
    <property type="entry name" value="HAD-like_sf"/>
</dbReference>
<dbReference type="InterPro" id="IPR044924">
    <property type="entry name" value="HAD-SF_hydro_IA_REG-2-like_cap"/>
</dbReference>
<keyword evidence="1" id="KW-0378">Hydrolase</keyword>
<dbReference type="NCBIfam" id="TIGR02252">
    <property type="entry name" value="DREG-2"/>
    <property type="match status" value="1"/>
</dbReference>
<protein>
    <submittedName>
        <fullName evidence="1">HAD family hydrolase</fullName>
    </submittedName>
</protein>
<dbReference type="InterPro" id="IPR023214">
    <property type="entry name" value="HAD_sf"/>
</dbReference>
<dbReference type="GO" id="GO:0016787">
    <property type="term" value="F:hydrolase activity"/>
    <property type="evidence" value="ECO:0007669"/>
    <property type="project" value="UniProtKB-KW"/>
</dbReference>
<dbReference type="InterPro" id="IPR051828">
    <property type="entry name" value="HAD-like_hydrolase_domain"/>
</dbReference>
<dbReference type="SFLD" id="SFLDG01129">
    <property type="entry name" value="C1.5:_HAD__Beta-PGM__Phosphata"/>
    <property type="match status" value="1"/>
</dbReference>
<name>A0A951U5T8_9CYAN</name>